<dbReference type="STRING" id="667725.A0A0L0G3Z4"/>
<evidence type="ECO:0000256" key="6">
    <source>
        <dbReference type="SAM" id="MobiDB-lite"/>
    </source>
</evidence>
<keyword evidence="9" id="KW-1185">Reference proteome</keyword>
<feature type="compositionally biased region" description="Polar residues" evidence="6">
    <location>
        <begin position="107"/>
        <end position="121"/>
    </location>
</feature>
<feature type="compositionally biased region" description="Basic and acidic residues" evidence="6">
    <location>
        <begin position="527"/>
        <end position="537"/>
    </location>
</feature>
<comment type="subcellular location">
    <subcellularLocation>
        <location evidence="1">Nucleus</location>
    </subcellularLocation>
</comment>
<evidence type="ECO:0000259" key="7">
    <source>
        <dbReference type="PROSITE" id="PS50888"/>
    </source>
</evidence>
<dbReference type="OrthoDB" id="10029128at2759"/>
<dbReference type="eggNOG" id="KOG0561">
    <property type="taxonomic scope" value="Eukaryota"/>
</dbReference>
<evidence type="ECO:0000313" key="9">
    <source>
        <dbReference type="Proteomes" id="UP000054560"/>
    </source>
</evidence>
<feature type="compositionally biased region" description="Basic and acidic residues" evidence="6">
    <location>
        <begin position="436"/>
        <end position="445"/>
    </location>
</feature>
<feature type="region of interest" description="Disordered" evidence="6">
    <location>
        <begin position="429"/>
        <end position="487"/>
    </location>
</feature>
<feature type="compositionally biased region" description="Polar residues" evidence="6">
    <location>
        <begin position="503"/>
        <end position="519"/>
    </location>
</feature>
<dbReference type="SUPFAM" id="SSF47459">
    <property type="entry name" value="HLH, helix-loop-helix DNA-binding domain"/>
    <property type="match status" value="1"/>
</dbReference>
<feature type="region of interest" description="Disordered" evidence="6">
    <location>
        <begin position="503"/>
        <end position="543"/>
    </location>
</feature>
<organism evidence="8 9">
    <name type="scientific">Sphaeroforma arctica JP610</name>
    <dbReference type="NCBI Taxonomy" id="667725"/>
    <lineage>
        <taxon>Eukaryota</taxon>
        <taxon>Ichthyosporea</taxon>
        <taxon>Ichthyophonida</taxon>
        <taxon>Sphaeroforma</taxon>
    </lineage>
</organism>
<protein>
    <recommendedName>
        <fullName evidence="7">BHLH domain-containing protein</fullName>
    </recommendedName>
</protein>
<feature type="region of interest" description="Disordered" evidence="6">
    <location>
        <begin position="231"/>
        <end position="332"/>
    </location>
</feature>
<feature type="domain" description="BHLH" evidence="7">
    <location>
        <begin position="25"/>
        <end position="76"/>
    </location>
</feature>
<feature type="region of interest" description="Disordered" evidence="6">
    <location>
        <begin position="380"/>
        <end position="404"/>
    </location>
</feature>
<dbReference type="Gene3D" id="4.10.280.10">
    <property type="entry name" value="Helix-loop-helix DNA-binding domain"/>
    <property type="match status" value="1"/>
</dbReference>
<feature type="region of interest" description="Disordered" evidence="6">
    <location>
        <begin position="103"/>
        <end position="176"/>
    </location>
</feature>
<dbReference type="InterPro" id="IPR052207">
    <property type="entry name" value="Max-like/E-box_TFs"/>
</dbReference>
<proteinExistence type="predicted"/>
<dbReference type="PANTHER" id="PTHR15741:SF27">
    <property type="entry name" value="TRANSCRIPTION FACTOR AP-4"/>
    <property type="match status" value="1"/>
</dbReference>
<evidence type="ECO:0000256" key="2">
    <source>
        <dbReference type="ARBA" id="ARBA00023015"/>
    </source>
</evidence>
<keyword evidence="2" id="KW-0805">Transcription regulation</keyword>
<keyword evidence="3" id="KW-0238">DNA-binding</keyword>
<dbReference type="RefSeq" id="XP_014156855.1">
    <property type="nucleotide sequence ID" value="XM_014301380.1"/>
</dbReference>
<accession>A0A0L0G3Z4</accession>
<evidence type="ECO:0000256" key="3">
    <source>
        <dbReference type="ARBA" id="ARBA00023125"/>
    </source>
</evidence>
<dbReference type="InterPro" id="IPR036638">
    <property type="entry name" value="HLH_DNA-bd_sf"/>
</dbReference>
<keyword evidence="4" id="KW-0804">Transcription</keyword>
<dbReference type="CDD" id="cd11419">
    <property type="entry name" value="bHLHzip_TFAP4"/>
    <property type="match status" value="1"/>
</dbReference>
<keyword evidence="5" id="KW-0539">Nucleus</keyword>
<evidence type="ECO:0000256" key="5">
    <source>
        <dbReference type="ARBA" id="ARBA00023242"/>
    </source>
</evidence>
<dbReference type="GO" id="GO:0000981">
    <property type="term" value="F:DNA-binding transcription factor activity, RNA polymerase II-specific"/>
    <property type="evidence" value="ECO:0007669"/>
    <property type="project" value="TreeGrafter"/>
</dbReference>
<dbReference type="EMBL" id="KQ241877">
    <property type="protein sequence ID" value="KNC82953.1"/>
    <property type="molecule type" value="Genomic_DNA"/>
</dbReference>
<dbReference type="GO" id="GO:0005634">
    <property type="term" value="C:nucleus"/>
    <property type="evidence" value="ECO:0007669"/>
    <property type="project" value="UniProtKB-SubCell"/>
</dbReference>
<dbReference type="Proteomes" id="UP000054560">
    <property type="component" value="Unassembled WGS sequence"/>
</dbReference>
<dbReference type="GO" id="GO:0046983">
    <property type="term" value="F:protein dimerization activity"/>
    <property type="evidence" value="ECO:0007669"/>
    <property type="project" value="InterPro"/>
</dbReference>
<dbReference type="InterPro" id="IPR011598">
    <property type="entry name" value="bHLH_dom"/>
</dbReference>
<sequence>MVQVDSLESYSAGKMPVVNNGVSSSRREIANSNERKRMIAINEGFSTLRDIVPGCAGDKQSKSKILRLAASYIRSLLAKIALLEAKNGSEVDYSVEVSAEEMKSSKVARTNDSGTDSNISSPGVYIEAGRVPSSDNLQTNETVCISMQGRNPAQDRGTRRPRSHTETKNAREGHFKSRSYSMISSQSQGHVHAPPLHPAARQDAFLPAKDLEQSIQELQDRLEEMKGSLAAHNTPLLTPVPSPMYGPENGGYTQAPRSSRTFDRTSSIDQSQLPPSHSFPSRKEMENPSPRWQPYLPRRPTNKDSPSWSPKRGCGSELSHLASLPPTVLPTGEAKEYHGYKSQLSHSQYQRQPQTYDQNENMDVGEQEVCPVTNERTSYVIPTDPHGNVTIPKPDNQQSETANSEAINQATQNANAPAATRVFSMLSSHPFSTSRDANDWHEKSRSSQYYDSAPQKLSSSKSNYALSWPRNDHASRPCSDSMTGTEMYPSEVNEYGWSRSAQSMENLNKSHSQAYSQSYMAGPSPKQLRDKKNDNTGRAHSTSEVLCNEEHEIHRAPGGSLDTLCEAIYKIDGAIADPAGTCQVMQ</sequence>
<evidence type="ECO:0000256" key="1">
    <source>
        <dbReference type="ARBA" id="ARBA00004123"/>
    </source>
</evidence>
<feature type="compositionally biased region" description="Basic and acidic residues" evidence="6">
    <location>
        <begin position="163"/>
        <end position="175"/>
    </location>
</feature>
<dbReference type="PROSITE" id="PS50888">
    <property type="entry name" value="BHLH"/>
    <property type="match status" value="1"/>
</dbReference>
<feature type="compositionally biased region" description="Polar residues" evidence="6">
    <location>
        <begin position="251"/>
        <end position="279"/>
    </location>
</feature>
<dbReference type="GO" id="GO:0000978">
    <property type="term" value="F:RNA polymerase II cis-regulatory region sequence-specific DNA binding"/>
    <property type="evidence" value="ECO:0007669"/>
    <property type="project" value="TreeGrafter"/>
</dbReference>
<dbReference type="GeneID" id="25905279"/>
<feature type="compositionally biased region" description="Polar residues" evidence="6">
    <location>
        <begin position="133"/>
        <end position="151"/>
    </location>
</feature>
<evidence type="ECO:0000256" key="4">
    <source>
        <dbReference type="ARBA" id="ARBA00023163"/>
    </source>
</evidence>
<reference evidence="8 9" key="1">
    <citation type="submission" date="2011-02" db="EMBL/GenBank/DDBJ databases">
        <title>The Genome Sequence of Sphaeroforma arctica JP610.</title>
        <authorList>
            <consortium name="The Broad Institute Genome Sequencing Platform"/>
            <person name="Russ C."/>
            <person name="Cuomo C."/>
            <person name="Young S.K."/>
            <person name="Zeng Q."/>
            <person name="Gargeya S."/>
            <person name="Alvarado L."/>
            <person name="Berlin A."/>
            <person name="Chapman S.B."/>
            <person name="Chen Z."/>
            <person name="Freedman E."/>
            <person name="Gellesch M."/>
            <person name="Goldberg J."/>
            <person name="Griggs A."/>
            <person name="Gujja S."/>
            <person name="Heilman E."/>
            <person name="Heiman D."/>
            <person name="Howarth C."/>
            <person name="Mehta T."/>
            <person name="Neiman D."/>
            <person name="Pearson M."/>
            <person name="Roberts A."/>
            <person name="Saif S."/>
            <person name="Shea T."/>
            <person name="Shenoy N."/>
            <person name="Sisk P."/>
            <person name="Stolte C."/>
            <person name="Sykes S."/>
            <person name="White J."/>
            <person name="Yandava C."/>
            <person name="Burger G."/>
            <person name="Gray M.W."/>
            <person name="Holland P.W.H."/>
            <person name="King N."/>
            <person name="Lang F.B.F."/>
            <person name="Roger A.J."/>
            <person name="Ruiz-Trillo I."/>
            <person name="Haas B."/>
            <person name="Nusbaum C."/>
            <person name="Birren B."/>
        </authorList>
    </citation>
    <scope>NUCLEOTIDE SEQUENCE [LARGE SCALE GENOMIC DNA]</scope>
    <source>
        <strain evidence="8 9">JP610</strain>
    </source>
</reference>
<feature type="compositionally biased region" description="Polar residues" evidence="6">
    <location>
        <begin position="446"/>
        <end position="465"/>
    </location>
</feature>
<name>A0A0L0G3Z4_9EUKA</name>
<dbReference type="SMART" id="SM00353">
    <property type="entry name" value="HLH"/>
    <property type="match status" value="1"/>
</dbReference>
<dbReference type="PANTHER" id="PTHR15741">
    <property type="entry name" value="BASIC HELIX-LOOP-HELIX ZIP TRANSCRIPTION FACTOR"/>
    <property type="match status" value="1"/>
</dbReference>
<dbReference type="Pfam" id="PF00010">
    <property type="entry name" value="HLH"/>
    <property type="match status" value="1"/>
</dbReference>
<evidence type="ECO:0000313" key="8">
    <source>
        <dbReference type="EMBL" id="KNC82953.1"/>
    </source>
</evidence>
<feature type="compositionally biased region" description="Polar residues" evidence="6">
    <location>
        <begin position="395"/>
        <end position="404"/>
    </location>
</feature>
<gene>
    <name evidence="8" type="ORF">SARC_04775</name>
</gene>
<dbReference type="AlphaFoldDB" id="A0A0L0G3Z4"/>